<accession>A0A0V1Q376</accession>
<evidence type="ECO:0000256" key="1">
    <source>
        <dbReference type="ARBA" id="ARBA00004141"/>
    </source>
</evidence>
<name>A0A0V1Q376_9ASCO</name>
<feature type="transmembrane region" description="Helical" evidence="5">
    <location>
        <begin position="150"/>
        <end position="166"/>
    </location>
</feature>
<evidence type="ECO:0008006" key="8">
    <source>
        <dbReference type="Google" id="ProtNLM"/>
    </source>
</evidence>
<feature type="transmembrane region" description="Helical" evidence="5">
    <location>
        <begin position="186"/>
        <end position="203"/>
    </location>
</feature>
<organism evidence="6 7">
    <name type="scientific">Debaryomyces fabryi</name>
    <dbReference type="NCBI Taxonomy" id="58627"/>
    <lineage>
        <taxon>Eukaryota</taxon>
        <taxon>Fungi</taxon>
        <taxon>Dikarya</taxon>
        <taxon>Ascomycota</taxon>
        <taxon>Saccharomycotina</taxon>
        <taxon>Pichiomycetes</taxon>
        <taxon>Debaryomycetaceae</taxon>
        <taxon>Debaryomyces</taxon>
    </lineage>
</organism>
<dbReference type="OrthoDB" id="73612at2759"/>
<evidence type="ECO:0000313" key="7">
    <source>
        <dbReference type="Proteomes" id="UP000054251"/>
    </source>
</evidence>
<dbReference type="GO" id="GO:0005794">
    <property type="term" value="C:Golgi apparatus"/>
    <property type="evidence" value="ECO:0007669"/>
    <property type="project" value="TreeGrafter"/>
</dbReference>
<keyword evidence="4 5" id="KW-0472">Membrane</keyword>
<feature type="transmembrane region" description="Helical" evidence="5">
    <location>
        <begin position="120"/>
        <end position="138"/>
    </location>
</feature>
<evidence type="ECO:0000313" key="6">
    <source>
        <dbReference type="EMBL" id="KSA02822.1"/>
    </source>
</evidence>
<evidence type="ECO:0000256" key="3">
    <source>
        <dbReference type="ARBA" id="ARBA00022989"/>
    </source>
</evidence>
<dbReference type="PANTHER" id="PTHR13377:SF3">
    <property type="entry name" value="TRANSMEMBRANE PROTEIN 115"/>
    <property type="match status" value="1"/>
</dbReference>
<evidence type="ECO:0000256" key="4">
    <source>
        <dbReference type="ARBA" id="ARBA00023136"/>
    </source>
</evidence>
<dbReference type="InterPro" id="IPR013861">
    <property type="entry name" value="TMEM115/Pdh1/Rbl19"/>
</dbReference>
<dbReference type="Pfam" id="PF08551">
    <property type="entry name" value="DUF1751"/>
    <property type="match status" value="1"/>
</dbReference>
<feature type="transmembrane region" description="Helical" evidence="5">
    <location>
        <begin position="7"/>
        <end position="27"/>
    </location>
</feature>
<gene>
    <name evidence="6" type="ORF">AC631_01419</name>
</gene>
<keyword evidence="7" id="KW-1185">Reference proteome</keyword>
<evidence type="ECO:0000256" key="5">
    <source>
        <dbReference type="SAM" id="Phobius"/>
    </source>
</evidence>
<sequence>MKVPKVTSILLVVLLSLSFLNFILKYYTYFVLIVSSSKKLTSDANAIAQETGDIPHPHELFVPLLTFIPTKSPVITRPWVILTSSFIEENFIGLTMSFMLLFYLGKYLENMWGSREYSKFILINVVVTNVSIYLYYTINSMIFHFDTTPPVVISAMGINMGLFVAIKQRISNHYFLFFKGNLRIRVSYLPFLLLVACFSLQLLSDDFKISFILSLMDFIISWTYLRFFKIGTNERESYLLPFALNRKKSNKSKFKFTPVSNTSNKTNAIDNRTSSLHLDSVPLRGDRSEQFSFYTFFPAPLSLLMKVPTTLIFNIFTHYEILNEKDFPEYEEDDTDKLMFEDIDNLQSNLFGLSSLKGAQDVSPIRNAGSKLKTVWDWLVSNQKTKVGIKNSMDKRRKLALKELE</sequence>
<evidence type="ECO:0000256" key="2">
    <source>
        <dbReference type="ARBA" id="ARBA00022692"/>
    </source>
</evidence>
<dbReference type="GeneID" id="26838428"/>
<dbReference type="Proteomes" id="UP000054251">
    <property type="component" value="Unassembled WGS sequence"/>
</dbReference>
<dbReference type="Gene3D" id="1.20.1540.10">
    <property type="entry name" value="Rhomboid-like"/>
    <property type="match status" value="1"/>
</dbReference>
<dbReference type="PANTHER" id="PTHR13377">
    <property type="entry name" value="PLACENTAL PROTEIN 6"/>
    <property type="match status" value="1"/>
</dbReference>
<feature type="transmembrane region" description="Helical" evidence="5">
    <location>
        <begin position="209"/>
        <end position="228"/>
    </location>
</feature>
<comment type="subcellular location">
    <subcellularLocation>
        <location evidence="1">Membrane</location>
        <topology evidence="1">Multi-pass membrane protein</topology>
    </subcellularLocation>
</comment>
<dbReference type="GO" id="GO:0016020">
    <property type="term" value="C:membrane"/>
    <property type="evidence" value="ECO:0007669"/>
    <property type="project" value="UniProtKB-SubCell"/>
</dbReference>
<dbReference type="RefSeq" id="XP_015468924.1">
    <property type="nucleotide sequence ID" value="XM_015610249.1"/>
</dbReference>
<dbReference type="SMART" id="SM01160">
    <property type="entry name" value="DUF1751"/>
    <property type="match status" value="1"/>
</dbReference>
<dbReference type="EMBL" id="LMYN01000019">
    <property type="protein sequence ID" value="KSA02822.1"/>
    <property type="molecule type" value="Genomic_DNA"/>
</dbReference>
<dbReference type="SUPFAM" id="SSF144091">
    <property type="entry name" value="Rhomboid-like"/>
    <property type="match status" value="1"/>
</dbReference>
<dbReference type="GO" id="GO:0006890">
    <property type="term" value="P:retrograde vesicle-mediated transport, Golgi to endoplasmic reticulum"/>
    <property type="evidence" value="ECO:0007669"/>
    <property type="project" value="InterPro"/>
</dbReference>
<reference evidence="6 7" key="1">
    <citation type="submission" date="2015-11" db="EMBL/GenBank/DDBJ databases">
        <title>The genome of Debaryomyces fabryi.</title>
        <authorList>
            <person name="Tafer H."/>
            <person name="Lopandic K."/>
        </authorList>
    </citation>
    <scope>NUCLEOTIDE SEQUENCE [LARGE SCALE GENOMIC DNA]</scope>
    <source>
        <strain evidence="6 7">CBS 789</strain>
    </source>
</reference>
<protein>
    <recommendedName>
        <fullName evidence="8">DUF1751-domain-containing protein</fullName>
    </recommendedName>
</protein>
<dbReference type="AlphaFoldDB" id="A0A0V1Q376"/>
<proteinExistence type="predicted"/>
<dbReference type="InterPro" id="IPR035952">
    <property type="entry name" value="Rhomboid-like_sf"/>
</dbReference>
<feature type="transmembrane region" description="Helical" evidence="5">
    <location>
        <begin position="91"/>
        <end position="108"/>
    </location>
</feature>
<keyword evidence="3 5" id="KW-1133">Transmembrane helix</keyword>
<keyword evidence="2 5" id="KW-0812">Transmembrane</keyword>
<comment type="caution">
    <text evidence="6">The sequence shown here is derived from an EMBL/GenBank/DDBJ whole genome shotgun (WGS) entry which is preliminary data.</text>
</comment>